<dbReference type="EMBL" id="CAKKNT010000014">
    <property type="protein sequence ID" value="CAH0418757.1"/>
    <property type="molecule type" value="Genomic_DNA"/>
</dbReference>
<dbReference type="Pfam" id="PF00583">
    <property type="entry name" value="Acetyltransf_1"/>
    <property type="match status" value="1"/>
</dbReference>
<reference evidence="2 3" key="1">
    <citation type="submission" date="2021-11" db="EMBL/GenBank/DDBJ databases">
        <authorList>
            <person name="Depoorter E."/>
        </authorList>
    </citation>
    <scope>NUCLEOTIDE SEQUENCE [LARGE SCALE GENOMIC DNA]</scope>
    <source>
        <strain evidence="2 3">LMG 24286</strain>
    </source>
</reference>
<gene>
    <name evidence="2" type="ORF">WGH24286_01191</name>
</gene>
<dbReference type="RefSeq" id="WP_230098839.1">
    <property type="nucleotide sequence ID" value="NZ_CAKKNT010000014.1"/>
</dbReference>
<keyword evidence="3" id="KW-1185">Reference proteome</keyword>
<evidence type="ECO:0000313" key="2">
    <source>
        <dbReference type="EMBL" id="CAH0418757.1"/>
    </source>
</evidence>
<name>A0ABM8ZCZ3_9LACO</name>
<dbReference type="SUPFAM" id="SSF55729">
    <property type="entry name" value="Acyl-CoA N-acyltransferases (Nat)"/>
    <property type="match status" value="1"/>
</dbReference>
<comment type="caution">
    <text evidence="2">The sequence shown here is derived from an EMBL/GenBank/DDBJ whole genome shotgun (WGS) entry which is preliminary data.</text>
</comment>
<evidence type="ECO:0000259" key="1">
    <source>
        <dbReference type="PROSITE" id="PS51186"/>
    </source>
</evidence>
<protein>
    <recommendedName>
        <fullName evidence="1">N-acetyltransferase domain-containing protein</fullName>
    </recommendedName>
</protein>
<proteinExistence type="predicted"/>
<accession>A0ABM8ZCZ3</accession>
<feature type="domain" description="N-acetyltransferase" evidence="1">
    <location>
        <begin position="1"/>
        <end position="174"/>
    </location>
</feature>
<evidence type="ECO:0000313" key="3">
    <source>
        <dbReference type="Proteomes" id="UP000789719"/>
    </source>
</evidence>
<dbReference type="CDD" id="cd04301">
    <property type="entry name" value="NAT_SF"/>
    <property type="match status" value="1"/>
</dbReference>
<dbReference type="Gene3D" id="3.40.630.30">
    <property type="match status" value="1"/>
</dbReference>
<dbReference type="InterPro" id="IPR016181">
    <property type="entry name" value="Acyl_CoA_acyltransferase"/>
</dbReference>
<organism evidence="2 3">
    <name type="scientific">Periweissella ghanensis</name>
    <dbReference type="NCBI Taxonomy" id="467997"/>
    <lineage>
        <taxon>Bacteria</taxon>
        <taxon>Bacillati</taxon>
        <taxon>Bacillota</taxon>
        <taxon>Bacilli</taxon>
        <taxon>Lactobacillales</taxon>
        <taxon>Lactobacillaceae</taxon>
        <taxon>Periweissella</taxon>
    </lineage>
</organism>
<sequence length="179" mass="20143">MYFKQATQNDFDTLLTILQDGRAQLAEAGINQWQGDYPNVEQVKADIAAGNAYLFNDDTHETVGTVTAQPAPDHVYDSMDGTWLIDTDAYLTIHRLAIHSDHAGNGYATKLFTQAIDHIISDHPEVKSLRVDTHVDNLAMQRIITSKMVFEKVGTLTGIYHPDDKCFVYEKVIECENNR</sequence>
<dbReference type="InterPro" id="IPR000182">
    <property type="entry name" value="GNAT_dom"/>
</dbReference>
<dbReference type="Proteomes" id="UP000789719">
    <property type="component" value="Unassembled WGS sequence"/>
</dbReference>
<dbReference type="PROSITE" id="PS51186">
    <property type="entry name" value="GNAT"/>
    <property type="match status" value="1"/>
</dbReference>